<dbReference type="InterPro" id="IPR013108">
    <property type="entry name" value="Amidohydro_3"/>
</dbReference>
<evidence type="ECO:0000259" key="3">
    <source>
        <dbReference type="Pfam" id="PF07969"/>
    </source>
</evidence>
<dbReference type="NCBIfam" id="NF005748">
    <property type="entry name" value="PRK07572.1"/>
    <property type="match status" value="1"/>
</dbReference>
<dbReference type="Pfam" id="PF07969">
    <property type="entry name" value="Amidohydro_3"/>
    <property type="match status" value="1"/>
</dbReference>
<accession>A0A1U7M4I1</accession>
<dbReference type="SUPFAM" id="SSF51556">
    <property type="entry name" value="Metallo-dependent hydrolases"/>
    <property type="match status" value="1"/>
</dbReference>
<dbReference type="EMBL" id="LTDM01000036">
    <property type="protein sequence ID" value="OLS02222.1"/>
    <property type="molecule type" value="Genomic_DNA"/>
</dbReference>
<dbReference type="PANTHER" id="PTHR32027:SF0">
    <property type="entry name" value="CYTOSINE DEAMINASE"/>
    <property type="match status" value="1"/>
</dbReference>
<dbReference type="GO" id="GO:0004131">
    <property type="term" value="F:cytosine deaminase activity"/>
    <property type="evidence" value="ECO:0007669"/>
    <property type="project" value="UniProtKB-EC"/>
</dbReference>
<keyword evidence="1" id="KW-0479">Metal-binding</keyword>
<organism evidence="4 5">
    <name type="scientific">Tissierella creatinophila DSM 6911</name>
    <dbReference type="NCBI Taxonomy" id="1123403"/>
    <lineage>
        <taxon>Bacteria</taxon>
        <taxon>Bacillati</taxon>
        <taxon>Bacillota</taxon>
        <taxon>Tissierellia</taxon>
        <taxon>Tissierellales</taxon>
        <taxon>Tissierellaceae</taxon>
        <taxon>Tissierella</taxon>
    </lineage>
</organism>
<dbReference type="CDD" id="cd01293">
    <property type="entry name" value="Bact_CD"/>
    <property type="match status" value="1"/>
</dbReference>
<dbReference type="GO" id="GO:0046872">
    <property type="term" value="F:metal ion binding"/>
    <property type="evidence" value="ECO:0007669"/>
    <property type="project" value="UniProtKB-KW"/>
</dbReference>
<feature type="domain" description="Amidohydrolase 3" evidence="3">
    <location>
        <begin position="38"/>
        <end position="397"/>
    </location>
</feature>
<dbReference type="Gene3D" id="2.30.40.10">
    <property type="entry name" value="Urease, subunit C, domain 1"/>
    <property type="match status" value="1"/>
</dbReference>
<dbReference type="EC" id="3.5.4.1" evidence="4"/>
<dbReference type="RefSeq" id="WP_075727268.1">
    <property type="nucleotide sequence ID" value="NZ_LTDM01000036.1"/>
</dbReference>
<dbReference type="Proteomes" id="UP000186112">
    <property type="component" value="Unassembled WGS sequence"/>
</dbReference>
<reference evidence="4 5" key="1">
    <citation type="submission" date="2016-02" db="EMBL/GenBank/DDBJ databases">
        <title>Genome sequence of Tissierella creatinophila DSM 6911.</title>
        <authorList>
            <person name="Poehlein A."/>
            <person name="Daniel R."/>
        </authorList>
    </citation>
    <scope>NUCLEOTIDE SEQUENCE [LARGE SCALE GENOMIC DNA]</scope>
    <source>
        <strain evidence="4 5">DSM 6911</strain>
    </source>
</reference>
<dbReference type="InterPro" id="IPR052349">
    <property type="entry name" value="Metallo-hydrolase_Enzymes"/>
</dbReference>
<keyword evidence="5" id="KW-1185">Reference proteome</keyword>
<dbReference type="Gene3D" id="3.20.20.140">
    <property type="entry name" value="Metal-dependent hydrolases"/>
    <property type="match status" value="1"/>
</dbReference>
<evidence type="ECO:0000256" key="1">
    <source>
        <dbReference type="ARBA" id="ARBA00022723"/>
    </source>
</evidence>
<name>A0A1U7M4I1_TISCR</name>
<dbReference type="FunFam" id="3.20.20.140:FF:000019">
    <property type="entry name" value="Cytosine deaminase"/>
    <property type="match status" value="1"/>
</dbReference>
<dbReference type="SUPFAM" id="SSF51338">
    <property type="entry name" value="Composite domain of metallo-dependent hydrolases"/>
    <property type="match status" value="2"/>
</dbReference>
<evidence type="ECO:0000313" key="5">
    <source>
        <dbReference type="Proteomes" id="UP000186112"/>
    </source>
</evidence>
<evidence type="ECO:0000313" key="4">
    <source>
        <dbReference type="EMBL" id="OLS02222.1"/>
    </source>
</evidence>
<dbReference type="InterPro" id="IPR011059">
    <property type="entry name" value="Metal-dep_hydrolase_composite"/>
</dbReference>
<dbReference type="AlphaFoldDB" id="A0A1U7M4I1"/>
<dbReference type="OrthoDB" id="9815027at2"/>
<keyword evidence="2 4" id="KW-0378">Hydrolase</keyword>
<evidence type="ECO:0000256" key="2">
    <source>
        <dbReference type="ARBA" id="ARBA00022801"/>
    </source>
</evidence>
<sequence length="421" mass="47537">MFIVRNAKLRGKDNLVDIVIENGKFKEIGENIRGEFKEEIDVNGNLVSPPFIESHVHLDATLTVGTPRYNESGTLLEGIEIWGERKKTLKKEDIKKNALETIKWLIANGVLYIRTHADCTEESLITVEALIEVKEEMKEYVDIQIVAFPQDGVFAYKDMDKLMEKSIKMGVDAIGGIPHVEITREDGIKSIEYIFHMAKKYNKLIDIHTDETGDDQSRFLEVIAKYTLENEMNGLVTASHTTAMHNYNNDYASKLIGILKRADINIVSNPSSNALIQNRLDGYPRKRGHTRVDELIQRGVNVSIGNDDIMDPFAPLGKGNMLQAAHLLAHMAHLSSNEDILNLFDMITINGAKSLNLKDYGIKLGNSANFIVLDAKDEREAIRLTSDVLYVFKNGKMILKTMPVKRCLIIQDKSYNIDFKI</sequence>
<dbReference type="NCBIfam" id="NF006685">
    <property type="entry name" value="PRK09230.1"/>
    <property type="match status" value="1"/>
</dbReference>
<comment type="caution">
    <text evidence="4">The sequence shown here is derived from an EMBL/GenBank/DDBJ whole genome shotgun (WGS) entry which is preliminary data.</text>
</comment>
<protein>
    <submittedName>
        <fullName evidence="4">Cytosine deaminase</fullName>
        <ecNumber evidence="4">3.5.4.1</ecNumber>
    </submittedName>
</protein>
<gene>
    <name evidence="4" type="primary">codA</name>
    <name evidence="4" type="ORF">TICRE_18120</name>
</gene>
<dbReference type="PANTHER" id="PTHR32027">
    <property type="entry name" value="CYTOSINE DEAMINASE"/>
    <property type="match status" value="1"/>
</dbReference>
<proteinExistence type="predicted"/>
<dbReference type="InterPro" id="IPR032466">
    <property type="entry name" value="Metal_Hydrolase"/>
</dbReference>